<dbReference type="Proteomes" id="UP001454036">
    <property type="component" value="Unassembled WGS sequence"/>
</dbReference>
<dbReference type="EMBL" id="BAABME010012429">
    <property type="protein sequence ID" value="GAA0185108.1"/>
    <property type="molecule type" value="Genomic_DNA"/>
</dbReference>
<accession>A0AAV3RVH8</accession>
<proteinExistence type="predicted"/>
<organism evidence="1 2">
    <name type="scientific">Lithospermum erythrorhizon</name>
    <name type="common">Purple gromwell</name>
    <name type="synonym">Lithospermum officinale var. erythrorhizon</name>
    <dbReference type="NCBI Taxonomy" id="34254"/>
    <lineage>
        <taxon>Eukaryota</taxon>
        <taxon>Viridiplantae</taxon>
        <taxon>Streptophyta</taxon>
        <taxon>Embryophyta</taxon>
        <taxon>Tracheophyta</taxon>
        <taxon>Spermatophyta</taxon>
        <taxon>Magnoliopsida</taxon>
        <taxon>eudicotyledons</taxon>
        <taxon>Gunneridae</taxon>
        <taxon>Pentapetalae</taxon>
        <taxon>asterids</taxon>
        <taxon>lamiids</taxon>
        <taxon>Boraginales</taxon>
        <taxon>Boraginaceae</taxon>
        <taxon>Boraginoideae</taxon>
        <taxon>Lithospermeae</taxon>
        <taxon>Lithospermum</taxon>
    </lineage>
</organism>
<dbReference type="AlphaFoldDB" id="A0AAV3RVH8"/>
<evidence type="ECO:0000313" key="1">
    <source>
        <dbReference type="EMBL" id="GAA0185108.1"/>
    </source>
</evidence>
<comment type="caution">
    <text evidence="1">The sequence shown here is derived from an EMBL/GenBank/DDBJ whole genome shotgun (WGS) entry which is preliminary data.</text>
</comment>
<protein>
    <submittedName>
        <fullName evidence="1">Uncharacterized protein</fullName>
    </submittedName>
</protein>
<evidence type="ECO:0000313" key="2">
    <source>
        <dbReference type="Proteomes" id="UP001454036"/>
    </source>
</evidence>
<keyword evidence="2" id="KW-1185">Reference proteome</keyword>
<reference evidence="1 2" key="1">
    <citation type="submission" date="2024-01" db="EMBL/GenBank/DDBJ databases">
        <title>The complete chloroplast genome sequence of Lithospermum erythrorhizon: insights into the phylogenetic relationship among Boraginaceae species and the maternal lineages of purple gromwells.</title>
        <authorList>
            <person name="Okada T."/>
            <person name="Watanabe K."/>
        </authorList>
    </citation>
    <scope>NUCLEOTIDE SEQUENCE [LARGE SCALE GENOMIC DNA]</scope>
</reference>
<sequence length="80" mass="8771">MTTEVADAEAEQLKTVFSKARHVRDAHCSVVPPEVHDGIMAIRTASAASSSKLQHETKAISSVRTTLQQSQERAVRLRQS</sequence>
<gene>
    <name evidence="1" type="ORF">LIER_32396</name>
</gene>
<name>A0AAV3RVH8_LITER</name>